<evidence type="ECO:0000259" key="1">
    <source>
        <dbReference type="Pfam" id="PF04765"/>
    </source>
</evidence>
<feature type="non-terminal residue" evidence="2">
    <location>
        <position position="288"/>
    </location>
</feature>
<comment type="caution">
    <text evidence="2">The sequence shown here is derived from an EMBL/GenBank/DDBJ whole genome shotgun (WGS) entry which is preliminary data.</text>
</comment>
<organism evidence="2 3">
    <name type="scientific">Rotaria sordida</name>
    <dbReference type="NCBI Taxonomy" id="392033"/>
    <lineage>
        <taxon>Eukaryota</taxon>
        <taxon>Metazoa</taxon>
        <taxon>Spiralia</taxon>
        <taxon>Gnathifera</taxon>
        <taxon>Rotifera</taxon>
        <taxon>Eurotatoria</taxon>
        <taxon>Bdelloidea</taxon>
        <taxon>Philodinida</taxon>
        <taxon>Philodinidae</taxon>
        <taxon>Rotaria</taxon>
    </lineage>
</organism>
<dbReference type="InterPro" id="IPR006852">
    <property type="entry name" value="TOD1_MUCI70"/>
</dbReference>
<dbReference type="Pfam" id="PF04765">
    <property type="entry name" value="TOD1_MUCI70"/>
    <property type="match status" value="1"/>
</dbReference>
<sequence length="288" mass="33110">MSIPCRSSNFTYSNDFYYLHGDRSFTHYLSDNRQCYNEGTFAQMQSETVAHRTSTDEQHRCLSKPFDCAFSDLYAFEHREQLYQQSCQKPIKCGFAIPSIFDKVRNRYSRNYTCHTILFTCITECYDPLPQVKGSIPHSLCFVALLDTPTINAYKKLYSINSSFQWDLIDLGVNATPFSVPAKSTETLKVLGQRMFPLAKWIIWVDGKGHINDISEILKETRAPVNGAAHADKQRTSASEVDHTIRGLTVREKTLSPKLNMSIMDIKFQEKQYAREGFYSRADTLQLK</sequence>
<evidence type="ECO:0000313" key="2">
    <source>
        <dbReference type="EMBL" id="CAF1522960.1"/>
    </source>
</evidence>
<dbReference type="Proteomes" id="UP000663864">
    <property type="component" value="Unassembled WGS sequence"/>
</dbReference>
<dbReference type="AlphaFoldDB" id="A0A815UZ54"/>
<protein>
    <recommendedName>
        <fullName evidence="1">TOD1/MUCI70 glycosyltransferase-like domain-containing protein</fullName>
    </recommendedName>
</protein>
<gene>
    <name evidence="2" type="ORF">ZHD862_LOCUS38445</name>
</gene>
<dbReference type="PANTHER" id="PTHR12956">
    <property type="entry name" value="ALKALINE CERAMIDASE-RELATED"/>
    <property type="match status" value="1"/>
</dbReference>
<evidence type="ECO:0000313" key="3">
    <source>
        <dbReference type="Proteomes" id="UP000663864"/>
    </source>
</evidence>
<dbReference type="EMBL" id="CAJNOT010009072">
    <property type="protein sequence ID" value="CAF1522960.1"/>
    <property type="molecule type" value="Genomic_DNA"/>
</dbReference>
<reference evidence="2" key="1">
    <citation type="submission" date="2021-02" db="EMBL/GenBank/DDBJ databases">
        <authorList>
            <person name="Nowell W R."/>
        </authorList>
    </citation>
    <scope>NUCLEOTIDE SEQUENCE</scope>
</reference>
<feature type="domain" description="TOD1/MUCI70 glycosyltransferase-like" evidence="1">
    <location>
        <begin position="69"/>
        <end position="211"/>
    </location>
</feature>
<name>A0A815UZ54_9BILA</name>
<dbReference type="InterPro" id="IPR048354">
    <property type="entry name" value="TOD1_MUCI70_glycTrfase_dom"/>
</dbReference>
<proteinExistence type="predicted"/>
<accession>A0A815UZ54</accession>